<keyword evidence="13" id="KW-1185">Reference proteome</keyword>
<dbReference type="GO" id="GO:0016625">
    <property type="term" value="F:oxidoreductase activity, acting on the aldehyde or oxo group of donors, iron-sulfur protein as acceptor"/>
    <property type="evidence" value="ECO:0007669"/>
    <property type="project" value="UniProtKB-ARBA"/>
</dbReference>
<comment type="cofactor">
    <cofactor evidence="2">
        <name>thiamine diphosphate</name>
        <dbReference type="ChEBI" id="CHEBI:58937"/>
    </cofactor>
</comment>
<evidence type="ECO:0000259" key="11">
    <source>
        <dbReference type="Pfam" id="PF12367"/>
    </source>
</evidence>
<dbReference type="AlphaFoldDB" id="A0A926IMK8"/>
<evidence type="ECO:0000256" key="7">
    <source>
        <dbReference type="ARBA" id="ARBA00023004"/>
    </source>
</evidence>
<dbReference type="GO" id="GO:0045333">
    <property type="term" value="P:cellular respiration"/>
    <property type="evidence" value="ECO:0007669"/>
    <property type="project" value="UniProtKB-ARBA"/>
</dbReference>
<keyword evidence="9" id="KW-0786">Thiamine pyrophosphate</keyword>
<dbReference type="InterPro" id="IPR011766">
    <property type="entry name" value="TPP_enzyme_TPP-bd"/>
</dbReference>
<gene>
    <name evidence="12" type="ORF">H8689_01230</name>
</gene>
<dbReference type="CDD" id="cd03375">
    <property type="entry name" value="TPP_OGFOR"/>
    <property type="match status" value="1"/>
</dbReference>
<evidence type="ECO:0000313" key="12">
    <source>
        <dbReference type="EMBL" id="MBC8589768.1"/>
    </source>
</evidence>
<dbReference type="InterPro" id="IPR011896">
    <property type="entry name" value="OFOB"/>
</dbReference>
<comment type="cofactor">
    <cofactor evidence="1">
        <name>Mg(2+)</name>
        <dbReference type="ChEBI" id="CHEBI:18420"/>
    </cofactor>
</comment>
<evidence type="ECO:0000256" key="6">
    <source>
        <dbReference type="ARBA" id="ARBA00023002"/>
    </source>
</evidence>
<evidence type="ECO:0000256" key="4">
    <source>
        <dbReference type="ARBA" id="ARBA00022723"/>
    </source>
</evidence>
<name>A0A926IMK8_9FIRM</name>
<reference evidence="12 13" key="1">
    <citation type="submission" date="2020-08" db="EMBL/GenBank/DDBJ databases">
        <title>Genome public.</title>
        <authorList>
            <person name="Liu C."/>
            <person name="Sun Q."/>
        </authorList>
    </citation>
    <scope>NUCLEOTIDE SEQUENCE [LARGE SCALE GENOMIC DNA]</scope>
    <source>
        <strain evidence="12 13">NSJ-26</strain>
    </source>
</reference>
<organism evidence="12 13">
    <name type="scientific">Wansuia hejianensis</name>
    <dbReference type="NCBI Taxonomy" id="2763667"/>
    <lineage>
        <taxon>Bacteria</taxon>
        <taxon>Bacillati</taxon>
        <taxon>Bacillota</taxon>
        <taxon>Clostridia</taxon>
        <taxon>Lachnospirales</taxon>
        <taxon>Lachnospiraceae</taxon>
        <taxon>Wansuia</taxon>
    </lineage>
</organism>
<proteinExistence type="predicted"/>
<evidence type="ECO:0000313" key="13">
    <source>
        <dbReference type="Proteomes" id="UP000601522"/>
    </source>
</evidence>
<evidence type="ECO:0000256" key="2">
    <source>
        <dbReference type="ARBA" id="ARBA00001964"/>
    </source>
</evidence>
<keyword evidence="6" id="KW-0560">Oxidoreductase</keyword>
<keyword evidence="8" id="KW-0411">Iron-sulfur</keyword>
<dbReference type="NCBIfam" id="TIGR02177">
    <property type="entry name" value="PorB_KorB"/>
    <property type="match status" value="1"/>
</dbReference>
<dbReference type="Proteomes" id="UP000601522">
    <property type="component" value="Unassembled WGS sequence"/>
</dbReference>
<dbReference type="EMBL" id="JACRTK010000001">
    <property type="protein sequence ID" value="MBC8589768.1"/>
    <property type="molecule type" value="Genomic_DNA"/>
</dbReference>
<dbReference type="GO" id="GO:0051536">
    <property type="term" value="F:iron-sulfur cluster binding"/>
    <property type="evidence" value="ECO:0007669"/>
    <property type="project" value="UniProtKB-KW"/>
</dbReference>
<feature type="domain" description="Pyruvate ferredoxin oxidoreductase beta subunit C-terminal" evidence="11">
    <location>
        <begin position="199"/>
        <end position="264"/>
    </location>
</feature>
<dbReference type="Pfam" id="PF12367">
    <property type="entry name" value="PFO_beta_C"/>
    <property type="match status" value="1"/>
</dbReference>
<dbReference type="GO" id="GO:0046872">
    <property type="term" value="F:metal ion binding"/>
    <property type="evidence" value="ECO:0007669"/>
    <property type="project" value="UniProtKB-KW"/>
</dbReference>
<evidence type="ECO:0000256" key="1">
    <source>
        <dbReference type="ARBA" id="ARBA00001946"/>
    </source>
</evidence>
<dbReference type="SUPFAM" id="SSF52518">
    <property type="entry name" value="Thiamin diphosphate-binding fold (THDP-binding)"/>
    <property type="match status" value="1"/>
</dbReference>
<dbReference type="RefSeq" id="WP_249322585.1">
    <property type="nucleotide sequence ID" value="NZ_JACRTK010000001.1"/>
</dbReference>
<feature type="domain" description="Thiamine pyrophosphate enzyme TPP-binding" evidence="10">
    <location>
        <begin position="51"/>
        <end position="195"/>
    </location>
</feature>
<evidence type="ECO:0000259" key="10">
    <source>
        <dbReference type="Pfam" id="PF02775"/>
    </source>
</evidence>
<dbReference type="InterPro" id="IPR029061">
    <property type="entry name" value="THDP-binding"/>
</dbReference>
<evidence type="ECO:0000256" key="9">
    <source>
        <dbReference type="ARBA" id="ARBA00023052"/>
    </source>
</evidence>
<accession>A0A926IMK8</accession>
<evidence type="ECO:0000256" key="3">
    <source>
        <dbReference type="ARBA" id="ARBA00001966"/>
    </source>
</evidence>
<dbReference type="Pfam" id="PF02775">
    <property type="entry name" value="TPP_enzyme_C"/>
    <property type="match status" value="1"/>
</dbReference>
<keyword evidence="7" id="KW-0408">Iron</keyword>
<dbReference type="InterPro" id="IPR051457">
    <property type="entry name" value="2-oxoacid:Fd_oxidoreductase"/>
</dbReference>
<evidence type="ECO:0000256" key="5">
    <source>
        <dbReference type="ARBA" id="ARBA00022842"/>
    </source>
</evidence>
<sequence length="287" mass="32038">MVDTKIYDSKDEIAWCPGCGNFSILEALKQTLAEMNLKPHEVVIASGIGQAAKTPHYINTNGFNGLHGRAVPPAQGIKIANKDLKVIIHSGDGDSYGEGGNHLLHGIRRNVDITHVVHFNQIYGLTKGQASPTTARGHKTTMQFDGSKNEPLQTLLFAIASGCGFVARSFSGNKEHLVKTLKQAIKYKGYALVDVLQPCVVFNHINTFSWYKERVYDLGSTDYDPTDKIQAMKKAMEWGDDGIPIGIIYKENKETYIDKIDYLREGPSLVDRKWDPKDAEKYMEDYK</sequence>
<keyword evidence="4" id="KW-0479">Metal-binding</keyword>
<keyword evidence="5" id="KW-0460">Magnesium</keyword>
<dbReference type="Gene3D" id="3.40.50.970">
    <property type="match status" value="1"/>
</dbReference>
<comment type="caution">
    <text evidence="12">The sequence shown here is derived from an EMBL/GenBank/DDBJ whole genome shotgun (WGS) entry which is preliminary data.</text>
</comment>
<dbReference type="PANTHER" id="PTHR48084">
    <property type="entry name" value="2-OXOGLUTARATE OXIDOREDUCTASE SUBUNIT KORB-RELATED"/>
    <property type="match status" value="1"/>
</dbReference>
<dbReference type="GO" id="GO:0030976">
    <property type="term" value="F:thiamine pyrophosphate binding"/>
    <property type="evidence" value="ECO:0007669"/>
    <property type="project" value="InterPro"/>
</dbReference>
<protein>
    <submittedName>
        <fullName evidence="12">2-oxoacid:ferredoxin oxidoreductase subunit beta</fullName>
    </submittedName>
</protein>
<evidence type="ECO:0000256" key="8">
    <source>
        <dbReference type="ARBA" id="ARBA00023014"/>
    </source>
</evidence>
<comment type="cofactor">
    <cofactor evidence="3">
        <name>[4Fe-4S] cluster</name>
        <dbReference type="ChEBI" id="CHEBI:49883"/>
    </cofactor>
</comment>
<dbReference type="PANTHER" id="PTHR48084:SF4">
    <property type="entry name" value="2-OXOGLUTARATE OXIDOREDUCTASE SUBUNIT KORB"/>
    <property type="match status" value="1"/>
</dbReference>
<dbReference type="InterPro" id="IPR032686">
    <property type="entry name" value="PFO_beta_C"/>
</dbReference>